<feature type="region of interest" description="Disordered" evidence="1">
    <location>
        <begin position="507"/>
        <end position="551"/>
    </location>
</feature>
<feature type="region of interest" description="Disordered" evidence="1">
    <location>
        <begin position="92"/>
        <end position="140"/>
    </location>
</feature>
<keyword evidence="3" id="KW-1185">Reference proteome</keyword>
<evidence type="ECO:0000313" key="2">
    <source>
        <dbReference type="EMBL" id="TFY65819.1"/>
    </source>
</evidence>
<sequence>MASSPKAAYATQDSAPTETQYLTAPEPTTHSEGGTHPVTTCSLPLPLLLRSDSPPPGYSRMDTDAAMRMPKHVYSPPAQSDYVPPAILPMIPGPSAMQHESHNADADAEEKDPQNQGHKAGCASTASRVQSPCSHKDKPQQVMCVSTQPTAMRVANSDAATAAADPNLPGSTSRAGREHEDSCCELCGEYCLIHVCSAVLDLVCLPLDLVDTVLSTLYGAYPGTPRPEIDHKLLTEKLRASLPSCHHDLPRRILQHASGPLLPVLHGRIPMPPPYDRKKATPDEQLTTLICDSCLRQNTASRLPYSMPCSAKYSLTFPSPLGVRRFVVSIQYPVPLGSVMSCYRRRPPPTMASLLSSCAINSVPSNPKTHPLNPTLNSHPTTNIAPSSDPTRIIQDSALTGIQSLIVPPPPRLDSSSQAHSRMDIDAATSTCMLGHVNSPLGQSKRVPPPTLPMTSTSPSMGRESHQTPINDRKMNMEGPHPLPLDQMTPSASPVLQVVRLPPEHCQFGSAPVRNTKSSTHSTEPNATPEMRVPDASNSNPPPPPQEKRVGLYSIFCGGSERRGPSDVEIDSE</sequence>
<evidence type="ECO:0000313" key="3">
    <source>
        <dbReference type="Proteomes" id="UP000298327"/>
    </source>
</evidence>
<feature type="compositionally biased region" description="Polar residues" evidence="1">
    <location>
        <begin position="513"/>
        <end position="526"/>
    </location>
</feature>
<evidence type="ECO:0000256" key="1">
    <source>
        <dbReference type="SAM" id="MobiDB-lite"/>
    </source>
</evidence>
<comment type="caution">
    <text evidence="2">The sequence shown here is derived from an EMBL/GenBank/DDBJ whole genome shotgun (WGS) entry which is preliminary data.</text>
</comment>
<reference evidence="2 3" key="1">
    <citation type="submission" date="2019-02" db="EMBL/GenBank/DDBJ databases">
        <title>Genome sequencing of the rare red list fungi Dentipellis fragilis.</title>
        <authorList>
            <person name="Buettner E."/>
            <person name="Kellner H."/>
        </authorList>
    </citation>
    <scope>NUCLEOTIDE SEQUENCE [LARGE SCALE GENOMIC DNA]</scope>
    <source>
        <strain evidence="2 3">DSM 105465</strain>
    </source>
</reference>
<gene>
    <name evidence="2" type="ORF">EVG20_g5271</name>
</gene>
<proteinExistence type="predicted"/>
<feature type="compositionally biased region" description="Low complexity" evidence="1">
    <location>
        <begin position="42"/>
        <end position="52"/>
    </location>
</feature>
<dbReference type="EMBL" id="SEOQ01000305">
    <property type="protein sequence ID" value="TFY65819.1"/>
    <property type="molecule type" value="Genomic_DNA"/>
</dbReference>
<dbReference type="Proteomes" id="UP000298327">
    <property type="component" value="Unassembled WGS sequence"/>
</dbReference>
<name>A0A4Y9YXG4_9AGAM</name>
<feature type="region of interest" description="Disordered" evidence="1">
    <location>
        <begin position="1"/>
        <end position="62"/>
    </location>
</feature>
<feature type="region of interest" description="Disordered" evidence="1">
    <location>
        <begin position="439"/>
        <end position="470"/>
    </location>
</feature>
<feature type="compositionally biased region" description="Polar residues" evidence="1">
    <location>
        <begin position="11"/>
        <end position="41"/>
    </location>
</feature>
<dbReference type="AlphaFoldDB" id="A0A4Y9YXG4"/>
<dbReference type="OrthoDB" id="10644669at2759"/>
<organism evidence="2 3">
    <name type="scientific">Dentipellis fragilis</name>
    <dbReference type="NCBI Taxonomy" id="205917"/>
    <lineage>
        <taxon>Eukaryota</taxon>
        <taxon>Fungi</taxon>
        <taxon>Dikarya</taxon>
        <taxon>Basidiomycota</taxon>
        <taxon>Agaricomycotina</taxon>
        <taxon>Agaricomycetes</taxon>
        <taxon>Russulales</taxon>
        <taxon>Hericiaceae</taxon>
        <taxon>Dentipellis</taxon>
    </lineage>
</organism>
<protein>
    <submittedName>
        <fullName evidence="2">Uncharacterized protein</fullName>
    </submittedName>
</protein>
<accession>A0A4Y9YXG4</accession>
<feature type="compositionally biased region" description="Polar residues" evidence="1">
    <location>
        <begin position="124"/>
        <end position="133"/>
    </location>
</feature>